<dbReference type="OrthoDB" id="286814at2759"/>
<dbReference type="GO" id="GO:0016538">
    <property type="term" value="F:cyclin-dependent protein serine/threonine kinase regulator activity"/>
    <property type="evidence" value="ECO:0007669"/>
    <property type="project" value="TreeGrafter"/>
</dbReference>
<feature type="compositionally biased region" description="Basic and acidic residues" evidence="1">
    <location>
        <begin position="300"/>
        <end position="311"/>
    </location>
</feature>
<evidence type="ECO:0000313" key="4">
    <source>
        <dbReference type="Proteomes" id="UP000253472"/>
    </source>
</evidence>
<protein>
    <submittedName>
        <fullName evidence="3">PHO85 cyclin-5</fullName>
    </submittedName>
</protein>
<dbReference type="Proteomes" id="UP000253472">
    <property type="component" value="Unassembled WGS sequence"/>
</dbReference>
<organism evidence="3 4">
    <name type="scientific">Candida viswanathii</name>
    <dbReference type="NCBI Taxonomy" id="5486"/>
    <lineage>
        <taxon>Eukaryota</taxon>
        <taxon>Fungi</taxon>
        <taxon>Dikarya</taxon>
        <taxon>Ascomycota</taxon>
        <taxon>Saccharomycotina</taxon>
        <taxon>Pichiomycetes</taxon>
        <taxon>Debaryomycetaceae</taxon>
        <taxon>Candida/Lodderomyces clade</taxon>
        <taxon>Candida</taxon>
    </lineage>
</organism>
<accession>A0A367YGH2</accession>
<gene>
    <name evidence="3" type="primary">PCL5</name>
    <name evidence="3" type="ORF">Cantr_00496</name>
</gene>
<dbReference type="Gene3D" id="1.10.472.10">
    <property type="entry name" value="Cyclin-like"/>
    <property type="match status" value="1"/>
</dbReference>
<name>A0A367YGH2_9ASCO</name>
<feature type="domain" description="Cyclin N-terminal" evidence="2">
    <location>
        <begin position="87"/>
        <end position="197"/>
    </location>
</feature>
<dbReference type="GO" id="GO:0005634">
    <property type="term" value="C:nucleus"/>
    <property type="evidence" value="ECO:0007669"/>
    <property type="project" value="TreeGrafter"/>
</dbReference>
<dbReference type="CDD" id="cd20557">
    <property type="entry name" value="CYCLIN_ScPCL1-like"/>
    <property type="match status" value="1"/>
</dbReference>
<dbReference type="GO" id="GO:0019901">
    <property type="term" value="F:protein kinase binding"/>
    <property type="evidence" value="ECO:0007669"/>
    <property type="project" value="InterPro"/>
</dbReference>
<evidence type="ECO:0000259" key="2">
    <source>
        <dbReference type="Pfam" id="PF00134"/>
    </source>
</evidence>
<evidence type="ECO:0000313" key="3">
    <source>
        <dbReference type="EMBL" id="RCK64948.1"/>
    </source>
</evidence>
<dbReference type="InterPro" id="IPR036915">
    <property type="entry name" value="Cyclin-like_sf"/>
</dbReference>
<reference evidence="3 4" key="1">
    <citation type="submission" date="2018-06" db="EMBL/GenBank/DDBJ databases">
        <title>Whole genome sequencing of Candida tropicalis (genome annotated by CSBL at Korea University).</title>
        <authorList>
            <person name="Ahn J."/>
        </authorList>
    </citation>
    <scope>NUCLEOTIDE SEQUENCE [LARGE SCALE GENOMIC DNA]</scope>
    <source>
        <strain evidence="3 4">ATCC 20962</strain>
    </source>
</reference>
<evidence type="ECO:0000256" key="1">
    <source>
        <dbReference type="SAM" id="MobiDB-lite"/>
    </source>
</evidence>
<comment type="caution">
    <text evidence="3">The sequence shown here is derived from an EMBL/GenBank/DDBJ whole genome shotgun (WGS) entry which is preliminary data.</text>
</comment>
<dbReference type="PANTHER" id="PTHR15615:SF36">
    <property type="entry name" value="PHO85 CYCLIN-5"/>
    <property type="match status" value="1"/>
</dbReference>
<dbReference type="EMBL" id="QLNQ01000021">
    <property type="protein sequence ID" value="RCK64948.1"/>
    <property type="molecule type" value="Genomic_DNA"/>
</dbReference>
<dbReference type="AlphaFoldDB" id="A0A367YGH2"/>
<proteinExistence type="predicted"/>
<keyword evidence="4" id="KW-1185">Reference proteome</keyword>
<dbReference type="InterPro" id="IPR006671">
    <property type="entry name" value="Cyclin_N"/>
</dbReference>
<dbReference type="GO" id="GO:0000307">
    <property type="term" value="C:cyclin-dependent protein kinase holoenzyme complex"/>
    <property type="evidence" value="ECO:0007669"/>
    <property type="project" value="UniProtKB-ARBA"/>
</dbReference>
<feature type="region of interest" description="Disordered" evidence="1">
    <location>
        <begin position="290"/>
        <end position="311"/>
    </location>
</feature>
<dbReference type="PANTHER" id="PTHR15615">
    <property type="match status" value="1"/>
</dbReference>
<dbReference type="InterPro" id="IPR013922">
    <property type="entry name" value="Cyclin_PHO80-like"/>
</dbReference>
<dbReference type="STRING" id="5486.A0A367YGH2"/>
<dbReference type="SUPFAM" id="SSF47954">
    <property type="entry name" value="Cyclin-like"/>
    <property type="match status" value="1"/>
</dbReference>
<sequence>MQTPTTSTIQEKALPKAHKSAFKTGSIASILATPTEESYLTPPTSSVPSPLATLSPNHHNYYTNHLNKAQFNSILINCSVNLLKILYTKKQPQQQPFDEKPLRLFILEILRRSKTSIQTLQLTSFYLYKLIVSKKESINLEPKKLFLGLIIVASKFNQDYNYSFRSWCKICGLNESYVANLRKIEFEILTKLNYELSLMNKKYENWCNLLLIFGYDFIKYQLIHDDKNDIIWDDMILEKIASWHLFFAHLNLDSLDAISVNFTDYFKNQLNKKVFIVDNESILKSSAGSSRKRAGSSLFNEHEQSVKKIKV</sequence>
<dbReference type="Pfam" id="PF00134">
    <property type="entry name" value="Cyclin_N"/>
    <property type="match status" value="1"/>
</dbReference>